<reference evidence="1 2" key="1">
    <citation type="submission" date="2023-03" db="EMBL/GenBank/DDBJ databases">
        <title>Isolation and description of six Streptomyces strains from soil environments, able to metabolize different microbial glucans.</title>
        <authorList>
            <person name="Widen T."/>
            <person name="Larsbrink J."/>
        </authorList>
    </citation>
    <scope>NUCLEOTIDE SEQUENCE [LARGE SCALE GENOMIC DNA]</scope>
    <source>
        <strain evidence="1 2">Alt3</strain>
    </source>
</reference>
<dbReference type="InterPro" id="IPR033457">
    <property type="entry name" value="DUF5133"/>
</dbReference>
<organism evidence="1 2">
    <name type="scientific">Streptomyces glycanivorans</name>
    <dbReference type="NCBI Taxonomy" id="3033808"/>
    <lineage>
        <taxon>Bacteria</taxon>
        <taxon>Bacillati</taxon>
        <taxon>Actinomycetota</taxon>
        <taxon>Actinomycetes</taxon>
        <taxon>Kitasatosporales</taxon>
        <taxon>Streptomycetaceae</taxon>
        <taxon>Streptomyces</taxon>
    </lineage>
</organism>
<evidence type="ECO:0000313" key="2">
    <source>
        <dbReference type="Proteomes" id="UP001224433"/>
    </source>
</evidence>
<dbReference type="Pfam" id="PF17196">
    <property type="entry name" value="DUF5133"/>
    <property type="match status" value="1"/>
</dbReference>
<protein>
    <submittedName>
        <fullName evidence="1">DUF5133 domain-containing protein</fullName>
    </submittedName>
</protein>
<dbReference type="Proteomes" id="UP001224433">
    <property type="component" value="Chromosome"/>
</dbReference>
<dbReference type="EMBL" id="CP120983">
    <property type="protein sequence ID" value="WLQ68274.1"/>
    <property type="molecule type" value="Genomic_DNA"/>
</dbReference>
<evidence type="ECO:0000313" key="1">
    <source>
        <dbReference type="EMBL" id="WLQ68274.1"/>
    </source>
</evidence>
<accession>A0ABY9JNE5</accession>
<sequence>MLTPSPQDLRVALARYADARIEDARRSTDVTARAVEDAAYTLCVMTGTQAVPQALHTADTMLGVRPAVSPALRRTVGAQRDDKLQAV</sequence>
<proteinExistence type="predicted"/>
<gene>
    <name evidence="1" type="ORF">P8A20_34005</name>
</gene>
<keyword evidence="2" id="KW-1185">Reference proteome</keyword>
<name>A0ABY9JNE5_9ACTN</name>
<dbReference type="RefSeq" id="WP_147962828.1">
    <property type="nucleotide sequence ID" value="NZ_CP120983.1"/>
</dbReference>